<organism evidence="2 3">
    <name type="scientific">Ramularia collo-cygni</name>
    <dbReference type="NCBI Taxonomy" id="112498"/>
    <lineage>
        <taxon>Eukaryota</taxon>
        <taxon>Fungi</taxon>
        <taxon>Dikarya</taxon>
        <taxon>Ascomycota</taxon>
        <taxon>Pezizomycotina</taxon>
        <taxon>Dothideomycetes</taxon>
        <taxon>Dothideomycetidae</taxon>
        <taxon>Mycosphaerellales</taxon>
        <taxon>Mycosphaerellaceae</taxon>
        <taxon>Ramularia</taxon>
    </lineage>
</organism>
<feature type="compositionally biased region" description="Low complexity" evidence="1">
    <location>
        <begin position="130"/>
        <end position="145"/>
    </location>
</feature>
<dbReference type="Proteomes" id="UP000225277">
    <property type="component" value="Unassembled WGS sequence"/>
</dbReference>
<dbReference type="AlphaFoldDB" id="A0A2D3V8X7"/>
<name>A0A2D3V8X7_9PEZI</name>
<dbReference type="EMBL" id="FJUY01000008">
    <property type="protein sequence ID" value="CZT20066.1"/>
    <property type="molecule type" value="Genomic_DNA"/>
</dbReference>
<evidence type="ECO:0000313" key="2">
    <source>
        <dbReference type="EMBL" id="CZT20066.1"/>
    </source>
</evidence>
<feature type="region of interest" description="Disordered" evidence="1">
    <location>
        <begin position="130"/>
        <end position="153"/>
    </location>
</feature>
<dbReference type="RefSeq" id="XP_023626955.1">
    <property type="nucleotide sequence ID" value="XM_023771187.1"/>
</dbReference>
<keyword evidence="3" id="KW-1185">Reference proteome</keyword>
<dbReference type="GeneID" id="35601070"/>
<proteinExistence type="predicted"/>
<evidence type="ECO:0000256" key="1">
    <source>
        <dbReference type="SAM" id="MobiDB-lite"/>
    </source>
</evidence>
<reference evidence="2 3" key="1">
    <citation type="submission" date="2016-03" db="EMBL/GenBank/DDBJ databases">
        <authorList>
            <person name="Ploux O."/>
        </authorList>
    </citation>
    <scope>NUCLEOTIDE SEQUENCE [LARGE SCALE GENOMIC DNA]</scope>
    <source>
        <strain evidence="2 3">URUG2</strain>
    </source>
</reference>
<accession>A0A2D3V8X7</accession>
<protein>
    <submittedName>
        <fullName evidence="2">Uncharacterized protein</fullName>
    </submittedName>
</protein>
<sequence length="214" mass="22211">MFSRYVSTALVFASGTTALFGRRGGDVCSQSPYAAMQAYVSYAPAQSACWASYPGTTSTVTVTGGHSTMWVTETYHQSMTIPGYVSPSATYGASTTDSATAPGVYPTATYSASSSSSDVPATPTVDPQPTFTFTPSPTITPTPTQNGVASRNKRRAVMSDSYAQLMESYSAIGDVCMSTACSCIQSPKTTTVTSGSITAYTSTITTTLTATYSA</sequence>
<gene>
    <name evidence="2" type="ORF">RCC_05923</name>
</gene>
<evidence type="ECO:0000313" key="3">
    <source>
        <dbReference type="Proteomes" id="UP000225277"/>
    </source>
</evidence>